<dbReference type="InterPro" id="IPR043917">
    <property type="entry name" value="DUF5753"/>
</dbReference>
<dbReference type="RefSeq" id="WP_030449653.1">
    <property type="nucleotide sequence ID" value="NZ_AP023354.1"/>
</dbReference>
<dbReference type="KEGG" id="aser:Asera_28230"/>
<gene>
    <name evidence="2" type="ORF">Asera_28230</name>
</gene>
<dbReference type="Pfam" id="PF19054">
    <property type="entry name" value="DUF5753"/>
    <property type="match status" value="1"/>
</dbReference>
<dbReference type="Gene3D" id="1.10.260.40">
    <property type="entry name" value="lambda repressor-like DNA-binding domains"/>
    <property type="match status" value="1"/>
</dbReference>
<evidence type="ECO:0000259" key="1">
    <source>
        <dbReference type="Pfam" id="PF19054"/>
    </source>
</evidence>
<organism evidence="2 3">
    <name type="scientific">Actinocatenispora sera</name>
    <dbReference type="NCBI Taxonomy" id="390989"/>
    <lineage>
        <taxon>Bacteria</taxon>
        <taxon>Bacillati</taxon>
        <taxon>Actinomycetota</taxon>
        <taxon>Actinomycetes</taxon>
        <taxon>Micromonosporales</taxon>
        <taxon>Micromonosporaceae</taxon>
        <taxon>Actinocatenispora</taxon>
    </lineage>
</organism>
<evidence type="ECO:0000313" key="3">
    <source>
        <dbReference type="Proteomes" id="UP000680750"/>
    </source>
</evidence>
<dbReference type="EMBL" id="AP023354">
    <property type="protein sequence ID" value="BCJ28715.1"/>
    <property type="molecule type" value="Genomic_DNA"/>
</dbReference>
<dbReference type="GO" id="GO:0003677">
    <property type="term" value="F:DNA binding"/>
    <property type="evidence" value="ECO:0007669"/>
    <property type="project" value="InterPro"/>
</dbReference>
<reference evidence="2" key="1">
    <citation type="submission" date="2020-08" db="EMBL/GenBank/DDBJ databases">
        <title>Whole genome shotgun sequence of Actinocatenispora sera NBRC 101916.</title>
        <authorList>
            <person name="Komaki H."/>
            <person name="Tamura T."/>
        </authorList>
    </citation>
    <scope>NUCLEOTIDE SEQUENCE</scope>
    <source>
        <strain evidence="2">NBRC 101916</strain>
    </source>
</reference>
<name>A0A810L1E2_9ACTN</name>
<keyword evidence="3" id="KW-1185">Reference proteome</keyword>
<evidence type="ECO:0000313" key="2">
    <source>
        <dbReference type="EMBL" id="BCJ28715.1"/>
    </source>
</evidence>
<dbReference type="OrthoDB" id="3458445at2"/>
<dbReference type="SUPFAM" id="SSF47413">
    <property type="entry name" value="lambda repressor-like DNA-binding domains"/>
    <property type="match status" value="1"/>
</dbReference>
<dbReference type="Proteomes" id="UP000680750">
    <property type="component" value="Chromosome"/>
</dbReference>
<dbReference type="Pfam" id="PF13560">
    <property type="entry name" value="HTH_31"/>
    <property type="match status" value="1"/>
</dbReference>
<feature type="domain" description="DUF5753" evidence="1">
    <location>
        <begin position="100"/>
        <end position="277"/>
    </location>
</feature>
<protein>
    <submittedName>
        <fullName evidence="2">Transcriptional regulator</fullName>
    </submittedName>
</protein>
<accession>A0A810L1E2</accession>
<dbReference type="InterPro" id="IPR010982">
    <property type="entry name" value="Lambda_DNA-bd_dom_sf"/>
</dbReference>
<dbReference type="AlphaFoldDB" id="A0A810L1E2"/>
<sequence length="286" mass="32407">MAIGESPTAKRRRLGLLLRKFRTEAKISAEVVSQHMDRNDAWVSRVERGRTGLRRLDLERLLDLYGVDGSVQAELADLAKAGRERGWWSNYSGVLSRQYSSYIGFEAEASRLLTYDSLVVTGLLQTEAYARKVLQVGAPEEDRAVIERKVEVRLNRQQRLTSENPLRLWLIFDEAVLHRVIGGDLRAHVGQLDHLVKMAELHNVRLQVMPFREAGHPGMLSSFTIMEFPNDPTMAYIEGLTGDLYEDAPESERYRVVFDNLRASALGEPSSISLIKEVAADLRRDT</sequence>
<proteinExistence type="predicted"/>